<dbReference type="PANTHER" id="PTHR24171">
    <property type="entry name" value="ANKYRIN REPEAT DOMAIN-CONTAINING PROTEIN 39-RELATED"/>
    <property type="match status" value="1"/>
</dbReference>
<dbReference type="SMART" id="SM00248">
    <property type="entry name" value="ANK"/>
    <property type="match status" value="2"/>
</dbReference>
<reference evidence="5 6" key="1">
    <citation type="journal article" date="2016" name="Mol. Biol. Evol.">
        <title>Comparative Genomics of Early-Diverging Mushroom-Forming Fungi Provides Insights into the Origins of Lignocellulose Decay Capabilities.</title>
        <authorList>
            <person name="Nagy L.G."/>
            <person name="Riley R."/>
            <person name="Tritt A."/>
            <person name="Adam C."/>
            <person name="Daum C."/>
            <person name="Floudas D."/>
            <person name="Sun H."/>
            <person name="Yadav J.S."/>
            <person name="Pangilinan J."/>
            <person name="Larsson K.H."/>
            <person name="Matsuura K."/>
            <person name="Barry K."/>
            <person name="Labutti K."/>
            <person name="Kuo R."/>
            <person name="Ohm R.A."/>
            <person name="Bhattacharya S.S."/>
            <person name="Shirouzu T."/>
            <person name="Yoshinaga Y."/>
            <person name="Martin F.M."/>
            <person name="Grigoriev I.V."/>
            <person name="Hibbett D.S."/>
        </authorList>
    </citation>
    <scope>NUCLEOTIDE SEQUENCE [LARGE SCALE GENOMIC DNA]</scope>
    <source>
        <strain evidence="5 6">HHB9708</strain>
    </source>
</reference>
<keyword evidence="2 3" id="KW-0040">ANK repeat</keyword>
<protein>
    <submittedName>
        <fullName evidence="5">Ankyrin</fullName>
    </submittedName>
</protein>
<dbReference type="PROSITE" id="PS50088">
    <property type="entry name" value="ANK_REPEAT"/>
    <property type="match status" value="2"/>
</dbReference>
<feature type="repeat" description="ANK" evidence="3">
    <location>
        <begin position="77"/>
        <end position="109"/>
    </location>
</feature>
<name>A0A164MX26_9AGAM</name>
<dbReference type="OrthoDB" id="366390at2759"/>
<dbReference type="STRING" id="1314777.A0A164MX26"/>
<accession>A0A164MX26</accession>
<feature type="region of interest" description="Disordered" evidence="4">
    <location>
        <begin position="1"/>
        <end position="38"/>
    </location>
</feature>
<dbReference type="InterPro" id="IPR002110">
    <property type="entry name" value="Ankyrin_rpt"/>
</dbReference>
<evidence type="ECO:0000256" key="1">
    <source>
        <dbReference type="ARBA" id="ARBA00022737"/>
    </source>
</evidence>
<dbReference type="EMBL" id="KV419456">
    <property type="protein sequence ID" value="KZS87127.1"/>
    <property type="molecule type" value="Genomic_DNA"/>
</dbReference>
<organism evidence="5 6">
    <name type="scientific">Sistotremastrum niveocremeum HHB9708</name>
    <dbReference type="NCBI Taxonomy" id="1314777"/>
    <lineage>
        <taxon>Eukaryota</taxon>
        <taxon>Fungi</taxon>
        <taxon>Dikarya</taxon>
        <taxon>Basidiomycota</taxon>
        <taxon>Agaricomycotina</taxon>
        <taxon>Agaricomycetes</taxon>
        <taxon>Sistotremastrales</taxon>
        <taxon>Sistotremastraceae</taxon>
        <taxon>Sertulicium</taxon>
        <taxon>Sertulicium niveocremeum</taxon>
    </lineage>
</organism>
<gene>
    <name evidence="5" type="ORF">SISNIDRAFT_420028</name>
</gene>
<dbReference type="SUPFAM" id="SSF48403">
    <property type="entry name" value="Ankyrin repeat"/>
    <property type="match status" value="1"/>
</dbReference>
<evidence type="ECO:0000256" key="4">
    <source>
        <dbReference type="SAM" id="MobiDB-lite"/>
    </source>
</evidence>
<evidence type="ECO:0000313" key="5">
    <source>
        <dbReference type="EMBL" id="KZS87127.1"/>
    </source>
</evidence>
<feature type="repeat" description="ANK" evidence="3">
    <location>
        <begin position="110"/>
        <end position="142"/>
    </location>
</feature>
<dbReference type="InterPro" id="IPR036770">
    <property type="entry name" value="Ankyrin_rpt-contain_sf"/>
</dbReference>
<evidence type="ECO:0000256" key="3">
    <source>
        <dbReference type="PROSITE-ProRule" id="PRU00023"/>
    </source>
</evidence>
<keyword evidence="1" id="KW-0677">Repeat</keyword>
<evidence type="ECO:0000256" key="2">
    <source>
        <dbReference type="ARBA" id="ARBA00023043"/>
    </source>
</evidence>
<feature type="compositionally biased region" description="Low complexity" evidence="4">
    <location>
        <begin position="1"/>
        <end position="29"/>
    </location>
</feature>
<evidence type="ECO:0000313" key="6">
    <source>
        <dbReference type="Proteomes" id="UP000076722"/>
    </source>
</evidence>
<dbReference type="PROSITE" id="PS50297">
    <property type="entry name" value="ANK_REP_REGION"/>
    <property type="match status" value="2"/>
</dbReference>
<proteinExistence type="predicted"/>
<sequence length="174" mass="18132">MSSPSPSSHPDPSSSASGSTPPPTAAATTNQDGKISTLPDETLDFAAKVFDLARKGDKDTLETYLNAGLPPNLTNSSGNTLLMLAAYSGHAPLVRLLHSKGADVDRLNDRGQSPLAGAIFKGEDEVVKTLVELGADPTKGEPNARDAVKVFGAKQYEELLGVSPSSANEEKKSE</sequence>
<dbReference type="Proteomes" id="UP000076722">
    <property type="component" value="Unassembled WGS sequence"/>
</dbReference>
<dbReference type="Pfam" id="PF12796">
    <property type="entry name" value="Ank_2"/>
    <property type="match status" value="1"/>
</dbReference>
<dbReference type="AlphaFoldDB" id="A0A164MX26"/>
<dbReference type="Gene3D" id="1.25.40.20">
    <property type="entry name" value="Ankyrin repeat-containing domain"/>
    <property type="match status" value="1"/>
</dbReference>
<keyword evidence="6" id="KW-1185">Reference proteome</keyword>